<name>A0A1X6N6E3_9APHY</name>
<reference evidence="1 2" key="1">
    <citation type="submission" date="2017-04" db="EMBL/GenBank/DDBJ databases">
        <title>Genome Sequence of the Model Brown-Rot Fungus Postia placenta SB12.</title>
        <authorList>
            <consortium name="DOE Joint Genome Institute"/>
            <person name="Gaskell J."/>
            <person name="Kersten P."/>
            <person name="Larrondo L.F."/>
            <person name="Canessa P."/>
            <person name="Martinez D."/>
            <person name="Hibbett D."/>
            <person name="Schmoll M."/>
            <person name="Kubicek C.P."/>
            <person name="Martinez A.T."/>
            <person name="Yadav J."/>
            <person name="Master E."/>
            <person name="Magnuson J.K."/>
            <person name="James T."/>
            <person name="Yaver D."/>
            <person name="Berka R."/>
            <person name="Labutti K."/>
            <person name="Lipzen A."/>
            <person name="Aerts A."/>
            <person name="Barry K."/>
            <person name="Henrissat B."/>
            <person name="Blanchette R."/>
            <person name="Grigoriev I."/>
            <person name="Cullen D."/>
        </authorList>
    </citation>
    <scope>NUCLEOTIDE SEQUENCE [LARGE SCALE GENOMIC DNA]</scope>
    <source>
        <strain evidence="1 2">MAD-698-R-SB12</strain>
    </source>
</reference>
<organism evidence="1 2">
    <name type="scientific">Postia placenta MAD-698-R-SB12</name>
    <dbReference type="NCBI Taxonomy" id="670580"/>
    <lineage>
        <taxon>Eukaryota</taxon>
        <taxon>Fungi</taxon>
        <taxon>Dikarya</taxon>
        <taxon>Basidiomycota</taxon>
        <taxon>Agaricomycotina</taxon>
        <taxon>Agaricomycetes</taxon>
        <taxon>Polyporales</taxon>
        <taxon>Adustoporiaceae</taxon>
        <taxon>Rhodonia</taxon>
    </lineage>
</organism>
<keyword evidence="2" id="KW-1185">Reference proteome</keyword>
<gene>
    <name evidence="1" type="ORF">POSPLADRAFT_1032621</name>
</gene>
<evidence type="ECO:0008006" key="3">
    <source>
        <dbReference type="Google" id="ProtNLM"/>
    </source>
</evidence>
<evidence type="ECO:0000313" key="1">
    <source>
        <dbReference type="EMBL" id="OSX64188.1"/>
    </source>
</evidence>
<dbReference type="RefSeq" id="XP_024340982.1">
    <property type="nucleotide sequence ID" value="XM_024476874.1"/>
</dbReference>
<protein>
    <recommendedName>
        <fullName evidence="3">F-box domain-containing protein</fullName>
    </recommendedName>
</protein>
<dbReference type="GeneID" id="36321825"/>
<dbReference type="EMBL" id="KZ110594">
    <property type="protein sequence ID" value="OSX64188.1"/>
    <property type="molecule type" value="Genomic_DNA"/>
</dbReference>
<dbReference type="AlphaFoldDB" id="A0A1X6N6E3"/>
<accession>A0A1X6N6E3</accession>
<dbReference type="OrthoDB" id="3365698at2759"/>
<evidence type="ECO:0000313" key="2">
    <source>
        <dbReference type="Proteomes" id="UP000194127"/>
    </source>
</evidence>
<dbReference type="Proteomes" id="UP000194127">
    <property type="component" value="Unassembled WGS sequence"/>
</dbReference>
<sequence>MCLAITSNKPIFQHTSSTPQIQDLNFSWTMAHVCHQWRQAALGCPFLWCTIDSSMLPAAISSMLQMSGMCLLNLQVTNSSKTFARLLQEHSSRIRTLRYIVANVDDLSAFNSLCNCTKQLQDLRLELKYFNRDRLFSPDLDTSSLTRLTMISVPRMPENHFTALRFLHLAECSLPSLLDLHHFLTGAPNLEELFLDNIFFEDSRHRSTRRTQPVPLHSVCRISMRSVSAEDIADFLSPLTSPPKIVFLLSPYVGTGENMLRLPMLDSARSLWTDGRRIVAAGAPSTFVFKHDNPSSNGIWNILQPSLCAITELCADGESSDLPFDNIIPFLPSLERLACGSTSLNHICAFLIRKSNFSVNAYLPPTTHCPSLKAIHCAAHSNERSIDVALLVGLLDLYIRCGHRIQHLVMEGLSPQDRTDFEGPLAARVDKLEMPSITTSWKTRLPAACSDAPSELWE</sequence>
<proteinExistence type="predicted"/>